<protein>
    <submittedName>
        <fullName evidence="1">Uncharacterized protein</fullName>
    </submittedName>
</protein>
<name>A0AB39NCM4_9ACTN</name>
<gene>
    <name evidence="1" type="ORF">AB5J55_43870</name>
</gene>
<dbReference type="AlphaFoldDB" id="A0AB39NCM4"/>
<dbReference type="RefSeq" id="WP_369275946.1">
    <property type="nucleotide sequence ID" value="NZ_CP163432.1"/>
</dbReference>
<sequence length="65" mass="6965">MGLQQLLNPFGQQFALVKHCLEQGGGAGNDQRDRIRARDEEVCSSSTVNTSSISRSAILGVFGRG</sequence>
<reference evidence="1" key="1">
    <citation type="submission" date="2024-07" db="EMBL/GenBank/DDBJ databases">
        <authorList>
            <person name="Yu S.T."/>
        </authorList>
    </citation>
    <scope>NUCLEOTIDE SEQUENCE</scope>
    <source>
        <strain evidence="1">R11</strain>
    </source>
</reference>
<organism evidence="1">
    <name type="scientific">Streptomyces sp. R11</name>
    <dbReference type="NCBI Taxonomy" id="3238625"/>
    <lineage>
        <taxon>Bacteria</taxon>
        <taxon>Bacillati</taxon>
        <taxon>Actinomycetota</taxon>
        <taxon>Actinomycetes</taxon>
        <taxon>Kitasatosporales</taxon>
        <taxon>Streptomycetaceae</taxon>
        <taxon>Streptomyces</taxon>
    </lineage>
</organism>
<evidence type="ECO:0000313" key="1">
    <source>
        <dbReference type="EMBL" id="XDQ16022.1"/>
    </source>
</evidence>
<proteinExistence type="predicted"/>
<accession>A0AB39NCM4</accession>
<dbReference type="EMBL" id="CP163432">
    <property type="protein sequence ID" value="XDQ16022.1"/>
    <property type="molecule type" value="Genomic_DNA"/>
</dbReference>